<evidence type="ECO:0000313" key="2">
    <source>
        <dbReference type="Proteomes" id="UP000838756"/>
    </source>
</evidence>
<reference evidence="1" key="1">
    <citation type="submission" date="2022-03" db="EMBL/GenBank/DDBJ databases">
        <authorList>
            <person name="Lindestad O."/>
        </authorList>
    </citation>
    <scope>NUCLEOTIDE SEQUENCE</scope>
</reference>
<comment type="caution">
    <text evidence="1">The sequence shown here is derived from an EMBL/GenBank/DDBJ whole genome shotgun (WGS) entry which is preliminary data.</text>
</comment>
<dbReference type="AlphaFoldDB" id="A0A8S4S4M6"/>
<gene>
    <name evidence="1" type="primary">jg18089</name>
    <name evidence="1" type="ORF">PAEG_LOCUS20234</name>
</gene>
<accession>A0A8S4S4M6</accession>
<evidence type="ECO:0000313" key="1">
    <source>
        <dbReference type="EMBL" id="CAH2244263.1"/>
    </source>
</evidence>
<proteinExistence type="predicted"/>
<keyword evidence="2" id="KW-1185">Reference proteome</keyword>
<dbReference type="EMBL" id="CAKXAJ010025815">
    <property type="protein sequence ID" value="CAH2244263.1"/>
    <property type="molecule type" value="Genomic_DNA"/>
</dbReference>
<organism evidence="1 2">
    <name type="scientific">Pararge aegeria aegeria</name>
    <dbReference type="NCBI Taxonomy" id="348720"/>
    <lineage>
        <taxon>Eukaryota</taxon>
        <taxon>Metazoa</taxon>
        <taxon>Ecdysozoa</taxon>
        <taxon>Arthropoda</taxon>
        <taxon>Hexapoda</taxon>
        <taxon>Insecta</taxon>
        <taxon>Pterygota</taxon>
        <taxon>Neoptera</taxon>
        <taxon>Endopterygota</taxon>
        <taxon>Lepidoptera</taxon>
        <taxon>Glossata</taxon>
        <taxon>Ditrysia</taxon>
        <taxon>Papilionoidea</taxon>
        <taxon>Nymphalidae</taxon>
        <taxon>Satyrinae</taxon>
        <taxon>Satyrini</taxon>
        <taxon>Parargina</taxon>
        <taxon>Pararge</taxon>
    </lineage>
</organism>
<name>A0A8S4S4M6_9NEOP</name>
<protein>
    <submittedName>
        <fullName evidence="1">Jg18089 protein</fullName>
    </submittedName>
</protein>
<dbReference type="Proteomes" id="UP000838756">
    <property type="component" value="Unassembled WGS sequence"/>
</dbReference>
<sequence>MNNVAAKWCIGRVTLFLERIGNARAARLFNLAKSLFKALLGRKKSKEGVGNNSKKLVLDDDSTATANKYTKKYTEKSTQMNL</sequence>